<evidence type="ECO:0000259" key="1">
    <source>
        <dbReference type="Pfam" id="PF18726"/>
    </source>
</evidence>
<dbReference type="RefSeq" id="WP_204919439.1">
    <property type="nucleotide sequence ID" value="NZ_BAAAQP010000003.1"/>
</dbReference>
<evidence type="ECO:0000313" key="2">
    <source>
        <dbReference type="EMBL" id="MBM7800188.1"/>
    </source>
</evidence>
<dbReference type="Proteomes" id="UP000704762">
    <property type="component" value="Unassembled WGS sequence"/>
</dbReference>
<comment type="caution">
    <text evidence="2">The sequence shown here is derived from an EMBL/GenBank/DDBJ whole genome shotgun (WGS) entry which is preliminary data.</text>
</comment>
<name>A0ABS2RME8_9ACTN</name>
<dbReference type="EMBL" id="JAFBCF010000001">
    <property type="protein sequence ID" value="MBM7800188.1"/>
    <property type="molecule type" value="Genomic_DNA"/>
</dbReference>
<dbReference type="InterPro" id="IPR040891">
    <property type="entry name" value="HEPN_SAV_6107"/>
</dbReference>
<sequence>MAEPHPESAPQHSTPLGNQLRADLNRARSALIEAELARHPSERFLAAHMAALRIAAVVLALRATRTSRNSGRPRNAWRVLAEVAPEYGEWAAFFAATEGKRDAVRAGATAIVTGREADDLVRDAQIFLGLVERRLDHHRGLDHHRDSRAGRP</sequence>
<evidence type="ECO:0000313" key="3">
    <source>
        <dbReference type="Proteomes" id="UP000704762"/>
    </source>
</evidence>
<accession>A0ABS2RME8</accession>
<reference evidence="2 3" key="1">
    <citation type="submission" date="2021-01" db="EMBL/GenBank/DDBJ databases">
        <title>Sequencing the genomes of 1000 actinobacteria strains.</title>
        <authorList>
            <person name="Klenk H.-P."/>
        </authorList>
    </citation>
    <scope>NUCLEOTIDE SEQUENCE [LARGE SCALE GENOMIC DNA]</scope>
    <source>
        <strain evidence="2 3">DSM 18662</strain>
    </source>
</reference>
<feature type="domain" description="SAV-6107-like HEPN" evidence="1">
    <location>
        <begin position="34"/>
        <end position="132"/>
    </location>
</feature>
<dbReference type="Pfam" id="PF18726">
    <property type="entry name" value="HEPN_SAV_6107"/>
    <property type="match status" value="1"/>
</dbReference>
<proteinExistence type="predicted"/>
<organism evidence="2 3">
    <name type="scientific">Microlunatus panaciterrae</name>
    <dbReference type="NCBI Taxonomy" id="400768"/>
    <lineage>
        <taxon>Bacteria</taxon>
        <taxon>Bacillati</taxon>
        <taxon>Actinomycetota</taxon>
        <taxon>Actinomycetes</taxon>
        <taxon>Propionibacteriales</taxon>
        <taxon>Propionibacteriaceae</taxon>
        <taxon>Microlunatus</taxon>
    </lineage>
</organism>
<protein>
    <recommendedName>
        <fullName evidence="1">SAV-6107-like HEPN domain-containing protein</fullName>
    </recommendedName>
</protein>
<keyword evidence="3" id="KW-1185">Reference proteome</keyword>
<gene>
    <name evidence="2" type="ORF">JOE57_003109</name>
</gene>